<dbReference type="InterPro" id="IPR036380">
    <property type="entry name" value="Isochorismatase-like_sf"/>
</dbReference>
<accession>A0A077FBQ7</accession>
<dbReference type="PANTHER" id="PTHR43540">
    <property type="entry name" value="PEROXYUREIDOACRYLATE/UREIDOACRYLATE AMIDOHYDROLASE-RELATED"/>
    <property type="match status" value="1"/>
</dbReference>
<dbReference type="AlphaFoldDB" id="A0A077FBQ7"/>
<dbReference type="EMBL" id="CP009048">
    <property type="protein sequence ID" value="AIL62678.1"/>
    <property type="molecule type" value="Genomic_DNA"/>
</dbReference>
<dbReference type="Proteomes" id="UP000028931">
    <property type="component" value="Chromosome"/>
</dbReference>
<dbReference type="Pfam" id="PF00857">
    <property type="entry name" value="Isochorismatase"/>
    <property type="match status" value="1"/>
</dbReference>
<dbReference type="PANTHER" id="PTHR43540:SF1">
    <property type="entry name" value="ISOCHORISMATASE HYDROLASE"/>
    <property type="match status" value="1"/>
</dbReference>
<dbReference type="Gene3D" id="3.40.50.850">
    <property type="entry name" value="Isochorismatase-like"/>
    <property type="match status" value="1"/>
</dbReference>
<feature type="domain" description="Isochorismatase-like" evidence="2">
    <location>
        <begin position="5"/>
        <end position="177"/>
    </location>
</feature>
<dbReference type="CDD" id="cd01014">
    <property type="entry name" value="nicotinamidase_related"/>
    <property type="match status" value="1"/>
</dbReference>
<dbReference type="InterPro" id="IPR050272">
    <property type="entry name" value="Isochorismatase-like_hydrls"/>
</dbReference>
<evidence type="ECO:0000313" key="4">
    <source>
        <dbReference type="Proteomes" id="UP000028931"/>
    </source>
</evidence>
<dbReference type="HOGENOM" id="CLU_068979_5_1_6"/>
<dbReference type="OrthoDB" id="1157330at2"/>
<organism evidence="3 4">
    <name type="scientific">Pseudomonas alkylphenolica</name>
    <dbReference type="NCBI Taxonomy" id="237609"/>
    <lineage>
        <taxon>Bacteria</taxon>
        <taxon>Pseudomonadati</taxon>
        <taxon>Pseudomonadota</taxon>
        <taxon>Gammaproteobacteria</taxon>
        <taxon>Pseudomonadales</taxon>
        <taxon>Pseudomonadaceae</taxon>
        <taxon>Pseudomonas</taxon>
    </lineage>
</organism>
<name>A0A077FBQ7_9PSED</name>
<dbReference type="eggNOG" id="COG1335">
    <property type="taxonomic scope" value="Bacteria"/>
</dbReference>
<evidence type="ECO:0000256" key="1">
    <source>
        <dbReference type="ARBA" id="ARBA00022801"/>
    </source>
</evidence>
<dbReference type="RefSeq" id="WP_038612965.1">
    <property type="nucleotide sequence ID" value="NZ_CP009048.1"/>
</dbReference>
<sequence length="189" mass="20277">MSKHALIIIDIQNDYFPGGKWTLDGADRAADNAARILAATRAKGDLVVHVRHEFESADAPFFTPGSEGAQIHPKVAALASEPVVLKHKVNSFLNTELKALLDEHKVEAVTVIGSMSHMCIDGFTRAAADFGYTVTVIHDACASRDLEFNGVAVPAAQVHAAYMASLAFAYAQVITTEDYLSGNHRDAAN</sequence>
<dbReference type="InterPro" id="IPR000868">
    <property type="entry name" value="Isochorismatase-like_dom"/>
</dbReference>
<proteinExistence type="predicted"/>
<dbReference type="GO" id="GO:0016787">
    <property type="term" value="F:hydrolase activity"/>
    <property type="evidence" value="ECO:0007669"/>
    <property type="project" value="UniProtKB-KW"/>
</dbReference>
<protein>
    <submittedName>
        <fullName evidence="3">Isochorismatase hydrolase</fullName>
    </submittedName>
</protein>
<keyword evidence="1 3" id="KW-0378">Hydrolase</keyword>
<evidence type="ECO:0000259" key="2">
    <source>
        <dbReference type="Pfam" id="PF00857"/>
    </source>
</evidence>
<dbReference type="KEGG" id="palk:PSAKL28_35260"/>
<dbReference type="SUPFAM" id="SSF52499">
    <property type="entry name" value="Isochorismatase-like hydrolases"/>
    <property type="match status" value="1"/>
</dbReference>
<evidence type="ECO:0000313" key="3">
    <source>
        <dbReference type="EMBL" id="AIL62678.1"/>
    </source>
</evidence>
<reference evidence="3 4" key="1">
    <citation type="submission" date="2014-07" db="EMBL/GenBank/DDBJ databases">
        <authorList>
            <person name="Lee K."/>
            <person name="Lim J.Y."/>
            <person name="Hwang I."/>
        </authorList>
    </citation>
    <scope>NUCLEOTIDE SEQUENCE [LARGE SCALE GENOMIC DNA]</scope>
    <source>
        <strain evidence="3 4">KL28</strain>
    </source>
</reference>
<gene>
    <name evidence="3" type="ORF">PSAKL28_35260</name>
</gene>